<sequence length="327" mass="35644">MITPIERPDDRTLVLERVLDAPRTAVWRCWSEPDLLMRWHCPKPWQVTAAEMDLRPGGRFNTVMEGPDGERIENTGSFLQVEPGRHLTFTDAYSEGFVPSGSHFMTGFVTLEEAGEGRTRMSWGARHPSVETTRQHLEMGFEAGWNAATDQLEELAASLPRPLGADPLFRAKARTCLFLPHGALEAAEFYCGLLPDSGIDQVYRPDPNGPPLVVEFTLAGTPYMAMNGAPPSAPSHAVSISILTEDQGETDRLWHALCADGGEGGKCGWLRDRFGLHWQIVPKALPRLMHAGDPQAAGRVSAALMAMGKIDIAGLEAAFEASGSQTA</sequence>
<evidence type="ECO:0000256" key="1">
    <source>
        <dbReference type="ARBA" id="ARBA00006817"/>
    </source>
</evidence>
<keyword evidence="4" id="KW-0808">Transferase</keyword>
<evidence type="ECO:0000259" key="2">
    <source>
        <dbReference type="Pfam" id="PF06983"/>
    </source>
</evidence>
<protein>
    <submittedName>
        <fullName evidence="4">Glyoxalase superfamily enzyme, possibly 3-demethylubiquinone-9 3-methyltransferase</fullName>
    </submittedName>
</protein>
<dbReference type="GO" id="GO:0008168">
    <property type="term" value="F:methyltransferase activity"/>
    <property type="evidence" value="ECO:0007669"/>
    <property type="project" value="UniProtKB-KW"/>
</dbReference>
<organism evidence="4 5">
    <name type="scientific">Thalassobaculum litoreum DSM 18839</name>
    <dbReference type="NCBI Taxonomy" id="1123362"/>
    <lineage>
        <taxon>Bacteria</taxon>
        <taxon>Pseudomonadati</taxon>
        <taxon>Pseudomonadota</taxon>
        <taxon>Alphaproteobacteria</taxon>
        <taxon>Rhodospirillales</taxon>
        <taxon>Thalassobaculaceae</taxon>
        <taxon>Thalassobaculum</taxon>
    </lineage>
</organism>
<dbReference type="EMBL" id="FNBW01000008">
    <property type="protein sequence ID" value="SDF96041.1"/>
    <property type="molecule type" value="Genomic_DNA"/>
</dbReference>
<dbReference type="CDD" id="cd08896">
    <property type="entry name" value="SRPBCC_CalC_Aha1-like_3"/>
    <property type="match status" value="1"/>
</dbReference>
<dbReference type="RefSeq" id="WP_215906115.1">
    <property type="nucleotide sequence ID" value="NZ_FNBW01000008.1"/>
</dbReference>
<keyword evidence="5" id="KW-1185">Reference proteome</keyword>
<feature type="domain" description="Activator of Hsp90 ATPase homologue 1/2-like C-terminal" evidence="3">
    <location>
        <begin position="20"/>
        <end position="156"/>
    </location>
</feature>
<keyword evidence="4" id="KW-0830">Ubiquinone</keyword>
<dbReference type="Gene3D" id="3.30.530.20">
    <property type="match status" value="1"/>
</dbReference>
<name>A0A8G2BKX7_9PROT</name>
<dbReference type="AlphaFoldDB" id="A0A8G2BKX7"/>
<dbReference type="InterPro" id="IPR013538">
    <property type="entry name" value="ASHA1/2-like_C"/>
</dbReference>
<dbReference type="SUPFAM" id="SSF55961">
    <property type="entry name" value="Bet v1-like"/>
    <property type="match status" value="1"/>
</dbReference>
<evidence type="ECO:0000259" key="3">
    <source>
        <dbReference type="Pfam" id="PF08327"/>
    </source>
</evidence>
<reference evidence="4 5" key="1">
    <citation type="submission" date="2016-10" db="EMBL/GenBank/DDBJ databases">
        <authorList>
            <person name="Varghese N."/>
            <person name="Submissions S."/>
        </authorList>
    </citation>
    <scope>NUCLEOTIDE SEQUENCE [LARGE SCALE GENOMIC DNA]</scope>
    <source>
        <strain evidence="4 5">DSM 18839</strain>
    </source>
</reference>
<dbReference type="GO" id="GO:0032259">
    <property type="term" value="P:methylation"/>
    <property type="evidence" value="ECO:0007669"/>
    <property type="project" value="UniProtKB-KW"/>
</dbReference>
<comment type="caution">
    <text evidence="4">The sequence shown here is derived from an EMBL/GenBank/DDBJ whole genome shotgun (WGS) entry which is preliminary data.</text>
</comment>
<proteinExistence type="inferred from homology"/>
<gene>
    <name evidence="4" type="ORF">SAMN05660686_02912</name>
</gene>
<dbReference type="Pfam" id="PF08327">
    <property type="entry name" value="AHSA1"/>
    <property type="match status" value="1"/>
</dbReference>
<dbReference type="PANTHER" id="PTHR33990:SF2">
    <property type="entry name" value="PHNB-LIKE DOMAIN-CONTAINING PROTEIN"/>
    <property type="match status" value="1"/>
</dbReference>
<dbReference type="Proteomes" id="UP000198615">
    <property type="component" value="Unassembled WGS sequence"/>
</dbReference>
<dbReference type="InterPro" id="IPR023393">
    <property type="entry name" value="START-like_dom_sf"/>
</dbReference>
<dbReference type="Gene3D" id="3.10.180.10">
    <property type="entry name" value="2,3-Dihydroxybiphenyl 1,2-Dioxygenase, domain 1"/>
    <property type="match status" value="1"/>
</dbReference>
<dbReference type="Pfam" id="PF06983">
    <property type="entry name" value="3-dmu-9_3-mt"/>
    <property type="match status" value="1"/>
</dbReference>
<keyword evidence="4" id="KW-0489">Methyltransferase</keyword>
<dbReference type="InterPro" id="IPR028973">
    <property type="entry name" value="PhnB-like"/>
</dbReference>
<dbReference type="CDD" id="cd06588">
    <property type="entry name" value="PhnB_like"/>
    <property type="match status" value="1"/>
</dbReference>
<feature type="domain" description="PhnB-like" evidence="2">
    <location>
        <begin position="172"/>
        <end position="281"/>
    </location>
</feature>
<dbReference type="PANTHER" id="PTHR33990">
    <property type="entry name" value="PROTEIN YJDN-RELATED"/>
    <property type="match status" value="1"/>
</dbReference>
<evidence type="ECO:0000313" key="4">
    <source>
        <dbReference type="EMBL" id="SDF96041.1"/>
    </source>
</evidence>
<evidence type="ECO:0000313" key="5">
    <source>
        <dbReference type="Proteomes" id="UP000198615"/>
    </source>
</evidence>
<accession>A0A8G2BKX7</accession>
<comment type="similarity">
    <text evidence="1">Belongs to the AHA1 family.</text>
</comment>
<dbReference type="InterPro" id="IPR029068">
    <property type="entry name" value="Glyas_Bleomycin-R_OHBP_Dase"/>
</dbReference>
<dbReference type="SUPFAM" id="SSF54593">
    <property type="entry name" value="Glyoxalase/Bleomycin resistance protein/Dihydroxybiphenyl dioxygenase"/>
    <property type="match status" value="1"/>
</dbReference>